<gene>
    <name evidence="1" type="ORF">BAU06_05210</name>
    <name evidence="2" type="ORF">BAU08_05180</name>
</gene>
<protein>
    <submittedName>
        <fullName evidence="2">Uncharacterized protein</fullName>
    </submittedName>
</protein>
<dbReference type="Proteomes" id="UP000091897">
    <property type="component" value="Chromosome"/>
</dbReference>
<evidence type="ECO:0000313" key="3">
    <source>
        <dbReference type="Proteomes" id="UP000091897"/>
    </source>
</evidence>
<evidence type="ECO:0000313" key="2">
    <source>
        <dbReference type="EMBL" id="ANN70801.1"/>
    </source>
</evidence>
<keyword evidence="3" id="KW-1185">Reference proteome</keyword>
<dbReference type="OrthoDB" id="8637121at2"/>
<dbReference type="EMBL" id="CP016170">
    <property type="protein sequence ID" value="ANN65771.1"/>
    <property type="molecule type" value="Genomic_DNA"/>
</dbReference>
<organism evidence="2 4">
    <name type="scientific">Bordetella bronchialis</name>
    <dbReference type="NCBI Taxonomy" id="463025"/>
    <lineage>
        <taxon>Bacteria</taxon>
        <taxon>Pseudomonadati</taxon>
        <taxon>Pseudomonadota</taxon>
        <taxon>Betaproteobacteria</taxon>
        <taxon>Burkholderiales</taxon>
        <taxon>Alcaligenaceae</taxon>
        <taxon>Bordetella</taxon>
    </lineage>
</organism>
<evidence type="ECO:0000313" key="4">
    <source>
        <dbReference type="Proteomes" id="UP000092213"/>
    </source>
</evidence>
<dbReference type="EMBL" id="CP016171">
    <property type="protein sequence ID" value="ANN70801.1"/>
    <property type="molecule type" value="Genomic_DNA"/>
</dbReference>
<dbReference type="STRING" id="463025.BAU08_05180"/>
<reference evidence="3 4" key="1">
    <citation type="submission" date="2016-06" db="EMBL/GenBank/DDBJ databases">
        <title>Complete genome sequences of Bordetella bronchialis and Bordetella flabilis.</title>
        <authorList>
            <person name="LiPuma J.J."/>
            <person name="Spilker T."/>
        </authorList>
    </citation>
    <scope>NUCLEOTIDE SEQUENCE [LARGE SCALE GENOMIC DNA]</scope>
    <source>
        <strain evidence="2 4">AU17976</strain>
        <strain evidence="1 3">AU3182</strain>
    </source>
</reference>
<dbReference type="RefSeq" id="WP_066345177.1">
    <property type="nucleotide sequence ID" value="NZ_CBCSFJ010000008.1"/>
</dbReference>
<evidence type="ECO:0000313" key="1">
    <source>
        <dbReference type="EMBL" id="ANN65771.1"/>
    </source>
</evidence>
<accession>A0A193FEZ9</accession>
<sequence>MAYPINLKTATYDPAGIVSATWDLLTLAGNVGFWVRIDWPNGYNAFFVRDPAAISVSLPMQLDRQYAYTVTLYGLQDDDDVNQNVYSATVHIFGWPPA</sequence>
<dbReference type="KEGG" id="bbro:BAU06_05210"/>
<dbReference type="AlphaFoldDB" id="A0A193FEZ9"/>
<dbReference type="Proteomes" id="UP000092213">
    <property type="component" value="Chromosome"/>
</dbReference>
<proteinExistence type="predicted"/>
<name>A0A193FEZ9_9BORD</name>